<evidence type="ECO:0008006" key="5">
    <source>
        <dbReference type="Google" id="ProtNLM"/>
    </source>
</evidence>
<feature type="compositionally biased region" description="Gly residues" evidence="1">
    <location>
        <begin position="203"/>
        <end position="215"/>
    </location>
</feature>
<evidence type="ECO:0000256" key="1">
    <source>
        <dbReference type="SAM" id="MobiDB-lite"/>
    </source>
</evidence>
<dbReference type="Proteomes" id="UP001596496">
    <property type="component" value="Unassembled WGS sequence"/>
</dbReference>
<reference evidence="4" key="1">
    <citation type="journal article" date="2019" name="Int. J. Syst. Evol. Microbiol.">
        <title>The Global Catalogue of Microorganisms (GCM) 10K type strain sequencing project: providing services to taxonomists for standard genome sequencing and annotation.</title>
        <authorList>
            <consortium name="The Broad Institute Genomics Platform"/>
            <consortium name="The Broad Institute Genome Sequencing Center for Infectious Disease"/>
            <person name="Wu L."/>
            <person name="Ma J."/>
        </authorList>
    </citation>
    <scope>NUCLEOTIDE SEQUENCE [LARGE SCALE GENOMIC DNA]</scope>
    <source>
        <strain evidence="4">CECT 7649</strain>
    </source>
</reference>
<accession>A0ABW2P3S3</accession>
<evidence type="ECO:0000256" key="2">
    <source>
        <dbReference type="SAM" id="Phobius"/>
    </source>
</evidence>
<organism evidence="3 4">
    <name type="scientific">Sphaerisporangium rhizosphaerae</name>
    <dbReference type="NCBI Taxonomy" id="2269375"/>
    <lineage>
        <taxon>Bacteria</taxon>
        <taxon>Bacillati</taxon>
        <taxon>Actinomycetota</taxon>
        <taxon>Actinomycetes</taxon>
        <taxon>Streptosporangiales</taxon>
        <taxon>Streptosporangiaceae</taxon>
        <taxon>Sphaerisporangium</taxon>
    </lineage>
</organism>
<comment type="caution">
    <text evidence="3">The sequence shown here is derived from an EMBL/GenBank/DDBJ whole genome shotgun (WGS) entry which is preliminary data.</text>
</comment>
<keyword evidence="2" id="KW-0812">Transmembrane</keyword>
<gene>
    <name evidence="3" type="ORF">ACFQSB_18960</name>
</gene>
<feature type="transmembrane region" description="Helical" evidence="2">
    <location>
        <begin position="46"/>
        <end position="66"/>
    </location>
</feature>
<name>A0ABW2P3S3_9ACTN</name>
<feature type="region of interest" description="Disordered" evidence="1">
    <location>
        <begin position="184"/>
        <end position="215"/>
    </location>
</feature>
<keyword evidence="2" id="KW-0472">Membrane</keyword>
<sequence>MSTSRRKPYTTEEPVTAHELLSTSPFEDDLDDELAARPERRRMSTLTMALAAAVLLVAGMVVGIQLQKLWGAASSRQAAIQGLLAGGGGGAGAGQRAGGGGRFGFPGAGQGQGRNGGQGQAGAGGAGGAFGNLTVGTVKLVDGGKIYLETTGGGIVTVKTSDGTKVQVSKEGKVKDLKPGSTIVVQGERGSDGSVTATSVNQGGAGGFAGPRGRG</sequence>
<feature type="region of interest" description="Disordered" evidence="1">
    <location>
        <begin position="95"/>
        <end position="123"/>
    </location>
</feature>
<evidence type="ECO:0000313" key="4">
    <source>
        <dbReference type="Proteomes" id="UP001596496"/>
    </source>
</evidence>
<feature type="region of interest" description="Disordered" evidence="1">
    <location>
        <begin position="1"/>
        <end position="26"/>
    </location>
</feature>
<keyword evidence="4" id="KW-1185">Reference proteome</keyword>
<dbReference type="EMBL" id="JBHTCG010000011">
    <property type="protein sequence ID" value="MFC7384298.1"/>
    <property type="molecule type" value="Genomic_DNA"/>
</dbReference>
<feature type="compositionally biased region" description="Polar residues" evidence="1">
    <location>
        <begin position="193"/>
        <end position="202"/>
    </location>
</feature>
<protein>
    <recommendedName>
        <fullName evidence="5">DUF5666 domain-containing protein</fullName>
    </recommendedName>
</protein>
<evidence type="ECO:0000313" key="3">
    <source>
        <dbReference type="EMBL" id="MFC7384298.1"/>
    </source>
</evidence>
<keyword evidence="2" id="KW-1133">Transmembrane helix</keyword>
<dbReference type="RefSeq" id="WP_380828024.1">
    <property type="nucleotide sequence ID" value="NZ_JBHTCG010000011.1"/>
</dbReference>
<proteinExistence type="predicted"/>